<feature type="region of interest" description="Disordered" evidence="1">
    <location>
        <begin position="126"/>
        <end position="147"/>
    </location>
</feature>
<keyword evidence="3" id="KW-1185">Reference proteome</keyword>
<evidence type="ECO:0000256" key="1">
    <source>
        <dbReference type="SAM" id="MobiDB-lite"/>
    </source>
</evidence>
<protein>
    <submittedName>
        <fullName evidence="2">DUF2171 domain-containing protein</fullName>
    </submittedName>
</protein>
<dbReference type="InterPro" id="IPR047800">
    <property type="entry name" value="SWFGD_dom"/>
</dbReference>
<dbReference type="Pfam" id="PF09939">
    <property type="entry name" value="DUF2171"/>
    <property type="match status" value="1"/>
</dbReference>
<feature type="region of interest" description="Disordered" evidence="1">
    <location>
        <begin position="29"/>
        <end position="49"/>
    </location>
</feature>
<organism evidence="2 3">
    <name type="scientific">Sphingomonas colocasiae</name>
    <dbReference type="NCBI Taxonomy" id="1848973"/>
    <lineage>
        <taxon>Bacteria</taxon>
        <taxon>Pseudomonadati</taxon>
        <taxon>Pseudomonadota</taxon>
        <taxon>Alphaproteobacteria</taxon>
        <taxon>Sphingomonadales</taxon>
        <taxon>Sphingomonadaceae</taxon>
        <taxon>Sphingomonas</taxon>
    </lineage>
</organism>
<name>A0ABS7PU96_9SPHN</name>
<comment type="caution">
    <text evidence="2">The sequence shown here is derived from an EMBL/GenBank/DDBJ whole genome shotgun (WGS) entry which is preliminary data.</text>
</comment>
<accession>A0ABS7PU96</accession>
<feature type="compositionally biased region" description="Basic and acidic residues" evidence="1">
    <location>
        <begin position="126"/>
        <end position="144"/>
    </location>
</feature>
<dbReference type="NCBIfam" id="NF033157">
    <property type="entry name" value="SWFGD_domain"/>
    <property type="match status" value="1"/>
</dbReference>
<dbReference type="Proteomes" id="UP000706039">
    <property type="component" value="Unassembled WGS sequence"/>
</dbReference>
<evidence type="ECO:0000313" key="2">
    <source>
        <dbReference type="EMBL" id="MBY8824848.1"/>
    </source>
</evidence>
<feature type="compositionally biased region" description="Basic and acidic residues" evidence="1">
    <location>
        <begin position="31"/>
        <end position="49"/>
    </location>
</feature>
<gene>
    <name evidence="2" type="ORF">K7G82_21265</name>
</gene>
<dbReference type="InterPro" id="IPR018684">
    <property type="entry name" value="DUF2171"/>
</dbReference>
<dbReference type="EMBL" id="JAINVV010000010">
    <property type="protein sequence ID" value="MBY8824848.1"/>
    <property type="molecule type" value="Genomic_DNA"/>
</dbReference>
<proteinExistence type="predicted"/>
<sequence>MDCARRDARAPLLRRCSMGYYRNERGFQTGSREERDYRDHRFRDDRGASAYGDRLRGYDRERYDQPRGRSYESWSDRERSRYGRADMPRDYDYDDRGFFTRAGDEVRSWFGDEDAERRRELDARHDERYEADRPQRGSRHHDPSYNHWRNRQIAALDRDYDEYRRETQSHFDNEFGSWRSRRSSQRDSLQLVAEHMEVVGSDGAHVGTVDKVRGDRVILTKGDTDAGGHHHSIPSAWIQSVDDRVTISKSADEAQRAWRDEERRGALFGDVDDGRSASYSYARFMSFY</sequence>
<evidence type="ECO:0000313" key="3">
    <source>
        <dbReference type="Proteomes" id="UP000706039"/>
    </source>
</evidence>
<reference evidence="2 3" key="1">
    <citation type="submission" date="2021-08" db="EMBL/GenBank/DDBJ databases">
        <authorList>
            <person name="Tuo L."/>
        </authorList>
    </citation>
    <scope>NUCLEOTIDE SEQUENCE [LARGE SCALE GENOMIC DNA]</scope>
    <source>
        <strain evidence="2 3">JCM 31229</strain>
    </source>
</reference>